<dbReference type="SUPFAM" id="SSF56112">
    <property type="entry name" value="Protein kinase-like (PK-like)"/>
    <property type="match status" value="1"/>
</dbReference>
<evidence type="ECO:0000313" key="7">
    <source>
        <dbReference type="EMBL" id="XBS20014.1"/>
    </source>
</evidence>
<reference evidence="7 8" key="1">
    <citation type="journal article" date="2024" name="Microbiology">
        <title>Methylomarinum rosea sp. nov., a novel halophilic methanotrophic bacterium from the hypersaline Lake Elton.</title>
        <authorList>
            <person name="Suleimanov R.Z."/>
            <person name="Oshkin I.Y."/>
            <person name="Danilova O.V."/>
            <person name="Suzina N.E."/>
            <person name="Dedysh S.N."/>
        </authorList>
    </citation>
    <scope>NUCLEOTIDE SEQUENCE [LARGE SCALE GENOMIC DNA]</scope>
    <source>
        <strain evidence="7 8">Ch1-1</strain>
    </source>
</reference>
<dbReference type="AlphaFoldDB" id="A0AAU7NSN7"/>
<keyword evidence="3 7" id="KW-0418">Kinase</keyword>
<gene>
    <name evidence="7" type="ORF">Q9L42_016890</name>
</gene>
<evidence type="ECO:0000256" key="3">
    <source>
        <dbReference type="ARBA" id="ARBA00022777"/>
    </source>
</evidence>
<dbReference type="Proteomes" id="UP001225378">
    <property type="component" value="Chromosome"/>
</dbReference>
<dbReference type="Gene3D" id="1.25.40.10">
    <property type="entry name" value="Tetratricopeptide repeat domain"/>
    <property type="match status" value="1"/>
</dbReference>
<feature type="binding site" evidence="5">
    <location>
        <position position="96"/>
    </location>
    <ligand>
        <name>ATP</name>
        <dbReference type="ChEBI" id="CHEBI:30616"/>
    </ligand>
</feature>
<dbReference type="RefSeq" id="WP_349431469.1">
    <property type="nucleotide sequence ID" value="NZ_CP157743.1"/>
</dbReference>
<organism evidence="7 8">
    <name type="scientific">Methylomarinum roseum</name>
    <dbReference type="NCBI Taxonomy" id="3067653"/>
    <lineage>
        <taxon>Bacteria</taxon>
        <taxon>Pseudomonadati</taxon>
        <taxon>Pseudomonadota</taxon>
        <taxon>Gammaproteobacteria</taxon>
        <taxon>Methylococcales</taxon>
        <taxon>Methylococcaceae</taxon>
        <taxon>Methylomarinum</taxon>
    </lineage>
</organism>
<dbReference type="EC" id="2.7.11.1" evidence="7"/>
<keyword evidence="2 5" id="KW-0547">Nucleotide-binding</keyword>
<dbReference type="Gene3D" id="3.30.200.20">
    <property type="entry name" value="Phosphorylase Kinase, domain 1"/>
    <property type="match status" value="1"/>
</dbReference>
<dbReference type="GO" id="GO:0005524">
    <property type="term" value="F:ATP binding"/>
    <property type="evidence" value="ECO:0007669"/>
    <property type="project" value="UniProtKB-UniRule"/>
</dbReference>
<feature type="domain" description="Protein kinase" evidence="6">
    <location>
        <begin position="61"/>
        <end position="389"/>
    </location>
</feature>
<dbReference type="KEGG" id="mech:Q9L42_016890"/>
<evidence type="ECO:0000256" key="5">
    <source>
        <dbReference type="PROSITE-ProRule" id="PRU10141"/>
    </source>
</evidence>
<dbReference type="EMBL" id="CP157743">
    <property type="protein sequence ID" value="XBS20014.1"/>
    <property type="molecule type" value="Genomic_DNA"/>
</dbReference>
<dbReference type="InterPro" id="IPR011990">
    <property type="entry name" value="TPR-like_helical_dom_sf"/>
</dbReference>
<evidence type="ECO:0000256" key="1">
    <source>
        <dbReference type="ARBA" id="ARBA00022679"/>
    </source>
</evidence>
<dbReference type="PROSITE" id="PS00108">
    <property type="entry name" value="PROTEIN_KINASE_ST"/>
    <property type="match status" value="1"/>
</dbReference>
<evidence type="ECO:0000256" key="4">
    <source>
        <dbReference type="ARBA" id="ARBA00022840"/>
    </source>
</evidence>
<dbReference type="InterPro" id="IPR017441">
    <property type="entry name" value="Protein_kinase_ATP_BS"/>
</dbReference>
<sequence>MNKPEQNSDDATVINTLMSEAPNDETVMQSPLNDDATRLSTAAAEEPAKTLQVGTVLQNRFVLKEVLGSGGMGTVFRATDLRRQEAQDHQPDVAIKVLNEEFRDDPELFIALQRETKKSQILAHPNIVTVYDFDRDGHHVFMVMELLQGKPLSAYLRDEGAGGIPFKKAWHIIKGLALALAYAHKKNIIHSDFKPGNVFITSDGEVKVLDFGIACAAVRSDSHADETVFNARDLGALTPAYASLEMLQGADPDPADDVYALACVSYEILAGKHPFAKLSAQKALDVNLQVPVIPGLDRRQRQALAHALAFRREQRTPTVAAFLDEIESKSVWPKVFAGAAIVAIIAVAGSYFYVFQEWEFVDDEIIQLTPEQELAVKDFLELAQIHFEVGYLTAPSGSNAMWAYRQVLKIDPYNQPAQKGLQKIADAVEQQALGLYATGNYQTSLAKIEEGLEAVPKHEHLLKLKDQILESRRAGG</sequence>
<proteinExistence type="predicted"/>
<dbReference type="GO" id="GO:0004674">
    <property type="term" value="F:protein serine/threonine kinase activity"/>
    <property type="evidence" value="ECO:0007669"/>
    <property type="project" value="UniProtKB-EC"/>
</dbReference>
<dbReference type="CDD" id="cd14014">
    <property type="entry name" value="STKc_PknB_like"/>
    <property type="match status" value="1"/>
</dbReference>
<keyword evidence="4 5" id="KW-0067">ATP-binding</keyword>
<evidence type="ECO:0000256" key="2">
    <source>
        <dbReference type="ARBA" id="ARBA00022741"/>
    </source>
</evidence>
<dbReference type="PANTHER" id="PTHR43289">
    <property type="entry name" value="MITOGEN-ACTIVATED PROTEIN KINASE KINASE KINASE 20-RELATED"/>
    <property type="match status" value="1"/>
</dbReference>
<dbReference type="Gene3D" id="1.10.510.10">
    <property type="entry name" value="Transferase(Phosphotransferase) domain 1"/>
    <property type="match status" value="1"/>
</dbReference>
<evidence type="ECO:0000259" key="6">
    <source>
        <dbReference type="PROSITE" id="PS50011"/>
    </source>
</evidence>
<name>A0AAU7NSN7_9GAMM</name>
<dbReference type="InterPro" id="IPR011009">
    <property type="entry name" value="Kinase-like_dom_sf"/>
</dbReference>
<protein>
    <submittedName>
        <fullName evidence="7">Serine/threonine-protein kinase</fullName>
        <ecNumber evidence="7">2.7.11.1</ecNumber>
    </submittedName>
</protein>
<dbReference type="InterPro" id="IPR000719">
    <property type="entry name" value="Prot_kinase_dom"/>
</dbReference>
<keyword evidence="8" id="KW-1185">Reference proteome</keyword>
<dbReference type="PROSITE" id="PS50011">
    <property type="entry name" value="PROTEIN_KINASE_DOM"/>
    <property type="match status" value="1"/>
</dbReference>
<dbReference type="Pfam" id="PF00069">
    <property type="entry name" value="Pkinase"/>
    <property type="match status" value="1"/>
</dbReference>
<keyword evidence="1 7" id="KW-0808">Transferase</keyword>
<accession>A0AAU7NSN7</accession>
<dbReference type="PROSITE" id="PS00107">
    <property type="entry name" value="PROTEIN_KINASE_ATP"/>
    <property type="match status" value="1"/>
</dbReference>
<dbReference type="PANTHER" id="PTHR43289:SF6">
    <property type="entry name" value="SERINE_THREONINE-PROTEIN KINASE NEKL-3"/>
    <property type="match status" value="1"/>
</dbReference>
<evidence type="ECO:0000313" key="8">
    <source>
        <dbReference type="Proteomes" id="UP001225378"/>
    </source>
</evidence>
<dbReference type="InterPro" id="IPR008271">
    <property type="entry name" value="Ser/Thr_kinase_AS"/>
</dbReference>